<dbReference type="PANTHER" id="PTHR12526:SF595">
    <property type="entry name" value="BLL5217 PROTEIN"/>
    <property type="match status" value="1"/>
</dbReference>
<reference evidence="7 8" key="1">
    <citation type="submission" date="2017-10" db="EMBL/GenBank/DDBJ databases">
        <title>The new phylogeny of genus Mycobacterium.</title>
        <authorList>
            <person name="Tortoli E."/>
            <person name="Trovato A."/>
            <person name="Cirillo D.M."/>
        </authorList>
    </citation>
    <scope>NUCLEOTIDE SEQUENCE [LARGE SCALE GENOMIC DNA]</scope>
    <source>
        <strain evidence="7 8">CCUG37673</strain>
    </source>
</reference>
<evidence type="ECO:0000313" key="6">
    <source>
        <dbReference type="EMBL" id="GFG53580.1"/>
    </source>
</evidence>
<keyword evidence="1" id="KW-0328">Glycosyltransferase</keyword>
<protein>
    <submittedName>
        <fullName evidence="6">Glycosyl transferase</fullName>
    </submittedName>
    <submittedName>
        <fullName evidence="7">Glycosyltransferase</fullName>
    </submittedName>
</protein>
<reference evidence="6" key="3">
    <citation type="submission" date="2020-02" db="EMBL/GenBank/DDBJ databases">
        <authorList>
            <person name="Matsumoto Y."/>
            <person name="Motooka D."/>
            <person name="Nakamura S."/>
        </authorList>
    </citation>
    <scope>NUCLEOTIDE SEQUENCE</scope>
    <source>
        <strain evidence="6">JCM 6377</strain>
    </source>
</reference>
<feature type="domain" description="Glycosyltransferase subfamily 4-like N-terminal" evidence="5">
    <location>
        <begin position="35"/>
        <end position="150"/>
    </location>
</feature>
<dbReference type="RefSeq" id="WP_097940442.1">
    <property type="nucleotide sequence ID" value="NZ_BLKS01000001.1"/>
</dbReference>
<comment type="caution">
    <text evidence="7">The sequence shown here is derived from an EMBL/GenBank/DDBJ whole genome shotgun (WGS) entry which is preliminary data.</text>
</comment>
<dbReference type="Gene3D" id="3.40.50.2000">
    <property type="entry name" value="Glycogen Phosphorylase B"/>
    <property type="match status" value="2"/>
</dbReference>
<evidence type="ECO:0000313" key="8">
    <source>
        <dbReference type="Proteomes" id="UP000220914"/>
    </source>
</evidence>
<evidence type="ECO:0000313" key="9">
    <source>
        <dbReference type="Proteomes" id="UP000465302"/>
    </source>
</evidence>
<dbReference type="Proteomes" id="UP000465302">
    <property type="component" value="Unassembled WGS sequence"/>
</dbReference>
<evidence type="ECO:0000256" key="1">
    <source>
        <dbReference type="ARBA" id="ARBA00022676"/>
    </source>
</evidence>
<organism evidence="7 8">
    <name type="scientific">Mycolicibacterium agri</name>
    <name type="common">Mycobacterium agri</name>
    <dbReference type="NCBI Taxonomy" id="36811"/>
    <lineage>
        <taxon>Bacteria</taxon>
        <taxon>Bacillati</taxon>
        <taxon>Actinomycetota</taxon>
        <taxon>Actinomycetes</taxon>
        <taxon>Mycobacteriales</taxon>
        <taxon>Mycobacteriaceae</taxon>
        <taxon>Mycolicibacterium</taxon>
    </lineage>
</organism>
<dbReference type="Proteomes" id="UP000220914">
    <property type="component" value="Unassembled WGS sequence"/>
</dbReference>
<dbReference type="OrthoDB" id="9809227at2"/>
<accession>A0A2A7N3B4</accession>
<dbReference type="SUPFAM" id="SSF53756">
    <property type="entry name" value="UDP-Glycosyltransferase/glycogen phosphorylase"/>
    <property type="match status" value="1"/>
</dbReference>
<name>A0A2A7N3B4_MYCAG</name>
<dbReference type="GO" id="GO:0016757">
    <property type="term" value="F:glycosyltransferase activity"/>
    <property type="evidence" value="ECO:0007669"/>
    <property type="project" value="UniProtKB-KW"/>
</dbReference>
<dbReference type="CDD" id="cd03802">
    <property type="entry name" value="GT4_AviGT4-like"/>
    <property type="match status" value="1"/>
</dbReference>
<sequence length="400" mass="43502">MSGTDYTDFVENSDLEPLRIALVAPPYFDVPPQAYGGTEAVVADLADSLVARGHRVTLIGAGKPGTAADFVPVWDDIQSDRLGQPYPEIMHALKTRRAIEELAATEGLDIVHEHTMAGPLNAAVYADLGVPTVVTVHGPLDEDLLPYYQTLGADAGLIAISDRQRELAPDLNWIGRVHNALRIEDWPFKREKQDYALFLGRYAPYKGAHLALEAAHRAGVPLVLAGKCDEPAEKAYFEERVAPLLTDRDTVFGEADATSKRRLLANARCVLFPIQWEEPFGIVMIEAMACGTPVVALRGGAVPEVIDDGVTGIICDHPDELPAAIEASRDIDPAACRHHVASNFTVTQFGSGYEQIYYQVVGRRAARRPASWLRRRTAVPTEPVPATSVTEPTSRSKAPA</sequence>
<reference evidence="6 9" key="2">
    <citation type="journal article" date="2019" name="Emerg. Microbes Infect.">
        <title>Comprehensive subspecies identification of 175 nontuberculous mycobacteria species based on 7547 genomic profiles.</title>
        <authorList>
            <person name="Matsumoto Y."/>
            <person name="Kinjo T."/>
            <person name="Motooka D."/>
            <person name="Nabeya D."/>
            <person name="Jung N."/>
            <person name="Uechi K."/>
            <person name="Horii T."/>
            <person name="Iida T."/>
            <person name="Fujita J."/>
            <person name="Nakamura S."/>
        </authorList>
    </citation>
    <scope>NUCLEOTIDE SEQUENCE [LARGE SCALE GENOMIC DNA]</scope>
    <source>
        <strain evidence="6 9">JCM 6377</strain>
    </source>
</reference>
<dbReference type="Pfam" id="PF00534">
    <property type="entry name" value="Glycos_transf_1"/>
    <property type="match status" value="1"/>
</dbReference>
<keyword evidence="2 7" id="KW-0808">Transferase</keyword>
<keyword evidence="8" id="KW-1185">Reference proteome</keyword>
<evidence type="ECO:0000256" key="3">
    <source>
        <dbReference type="SAM" id="MobiDB-lite"/>
    </source>
</evidence>
<evidence type="ECO:0000256" key="2">
    <source>
        <dbReference type="ARBA" id="ARBA00022679"/>
    </source>
</evidence>
<feature type="compositionally biased region" description="Polar residues" evidence="3">
    <location>
        <begin position="387"/>
        <end position="400"/>
    </location>
</feature>
<evidence type="ECO:0000259" key="5">
    <source>
        <dbReference type="Pfam" id="PF13439"/>
    </source>
</evidence>
<dbReference type="InterPro" id="IPR001296">
    <property type="entry name" value="Glyco_trans_1"/>
</dbReference>
<gene>
    <name evidence="7" type="ORF">CQY20_12715</name>
    <name evidence="6" type="ORF">MAGR_50210</name>
</gene>
<dbReference type="AlphaFoldDB" id="A0A2A7N3B4"/>
<proteinExistence type="predicted"/>
<evidence type="ECO:0000259" key="4">
    <source>
        <dbReference type="Pfam" id="PF00534"/>
    </source>
</evidence>
<dbReference type="InterPro" id="IPR028098">
    <property type="entry name" value="Glyco_trans_4-like_N"/>
</dbReference>
<evidence type="ECO:0000313" key="7">
    <source>
        <dbReference type="EMBL" id="PEG38562.1"/>
    </source>
</evidence>
<dbReference type="PANTHER" id="PTHR12526">
    <property type="entry name" value="GLYCOSYLTRANSFERASE"/>
    <property type="match status" value="1"/>
</dbReference>
<feature type="domain" description="Glycosyl transferase family 1" evidence="4">
    <location>
        <begin position="189"/>
        <end position="322"/>
    </location>
</feature>
<dbReference type="EMBL" id="PDCP01000019">
    <property type="protein sequence ID" value="PEG38562.1"/>
    <property type="molecule type" value="Genomic_DNA"/>
</dbReference>
<dbReference type="EMBL" id="BLKS01000001">
    <property type="protein sequence ID" value="GFG53580.1"/>
    <property type="molecule type" value="Genomic_DNA"/>
</dbReference>
<dbReference type="Pfam" id="PF13439">
    <property type="entry name" value="Glyco_transf_4"/>
    <property type="match status" value="1"/>
</dbReference>
<feature type="region of interest" description="Disordered" evidence="3">
    <location>
        <begin position="377"/>
        <end position="400"/>
    </location>
</feature>